<evidence type="ECO:0000313" key="3">
    <source>
        <dbReference type="EMBL" id="KAK7424284.1"/>
    </source>
</evidence>
<evidence type="ECO:0000256" key="2">
    <source>
        <dbReference type="SAM" id="MobiDB-lite"/>
    </source>
</evidence>
<feature type="coiled-coil region" evidence="1">
    <location>
        <begin position="224"/>
        <end position="262"/>
    </location>
</feature>
<reference evidence="3 4" key="1">
    <citation type="journal article" date="2025" name="Microbiol. Resour. Announc.">
        <title>Draft genome sequences for Neonectria magnoliae and Neonectria punicea, canker pathogens of Liriodendron tulipifera and Acer saccharum in West Virginia.</title>
        <authorList>
            <person name="Petronek H.M."/>
            <person name="Kasson M.T."/>
            <person name="Metheny A.M."/>
            <person name="Stauder C.M."/>
            <person name="Lovett B."/>
            <person name="Lynch S.C."/>
            <person name="Garnas J.R."/>
            <person name="Kasson L.R."/>
            <person name="Stajich J.E."/>
        </authorList>
    </citation>
    <scope>NUCLEOTIDE SEQUENCE [LARGE SCALE GENOMIC DNA]</scope>
    <source>
        <strain evidence="3 4">NRRL 64653</strain>
    </source>
</reference>
<keyword evidence="4" id="KW-1185">Reference proteome</keyword>
<feature type="compositionally biased region" description="Basic residues" evidence="2">
    <location>
        <begin position="20"/>
        <end position="36"/>
    </location>
</feature>
<evidence type="ECO:0000256" key="1">
    <source>
        <dbReference type="SAM" id="Coils"/>
    </source>
</evidence>
<dbReference type="Proteomes" id="UP001498476">
    <property type="component" value="Unassembled WGS sequence"/>
</dbReference>
<protein>
    <submittedName>
        <fullName evidence="3">Uncharacterized protein</fullName>
    </submittedName>
</protein>
<gene>
    <name evidence="3" type="ORF">QQX98_000552</name>
</gene>
<organism evidence="3 4">
    <name type="scientific">Neonectria punicea</name>
    <dbReference type="NCBI Taxonomy" id="979145"/>
    <lineage>
        <taxon>Eukaryota</taxon>
        <taxon>Fungi</taxon>
        <taxon>Dikarya</taxon>
        <taxon>Ascomycota</taxon>
        <taxon>Pezizomycotina</taxon>
        <taxon>Sordariomycetes</taxon>
        <taxon>Hypocreomycetidae</taxon>
        <taxon>Hypocreales</taxon>
        <taxon>Nectriaceae</taxon>
        <taxon>Neonectria</taxon>
    </lineage>
</organism>
<proteinExistence type="predicted"/>
<name>A0ABR1HSY6_9HYPO</name>
<evidence type="ECO:0000313" key="4">
    <source>
        <dbReference type="Proteomes" id="UP001498476"/>
    </source>
</evidence>
<comment type="caution">
    <text evidence="3">The sequence shown here is derived from an EMBL/GenBank/DDBJ whole genome shotgun (WGS) entry which is preliminary data.</text>
</comment>
<feature type="coiled-coil region" evidence="1">
    <location>
        <begin position="125"/>
        <end position="173"/>
    </location>
</feature>
<feature type="region of interest" description="Disordered" evidence="2">
    <location>
        <begin position="1"/>
        <end position="41"/>
    </location>
</feature>
<accession>A0ABR1HSY6</accession>
<feature type="coiled-coil region" evidence="1">
    <location>
        <begin position="364"/>
        <end position="451"/>
    </location>
</feature>
<dbReference type="EMBL" id="JAZAVJ010000005">
    <property type="protein sequence ID" value="KAK7424284.1"/>
    <property type="molecule type" value="Genomic_DNA"/>
</dbReference>
<sequence>MGSSLAYDAVKPDLQSKAKNSTKKPKFTMPSHHKNHKAEAQTTIPPERQAGTVAFECYLPTDEPALKRLQEPLPFSTTISKNLALASAFIDHAGHLAQEFGSGYELLEKRLHAAIDTIGNDAIDMALLREQLHAQTHRVENLETTVAGQEKSNHELEQRLAKNRAAALKAEKELARKLRLSEKAVQKSQAAESRLKQKLDKTLLEEHEKWLREMEHESEDHRAIDESHDALERSLQEKAALRAELDSKSEQLTAALHELEITKERLSICKKNCDDKEVEKTILTDQLASVNRANTDLYANIDALNAKLTASEQEVLNTTKTLADTTKQLTEANEKIVLKDSAISSLETALGGMKEDRDQKIKLLEDVQKSSEETQKALQEKIEELSAHDLEDHQRLEAAEEAKRLSEESVKELQAKVEEAKAHDEEDHKKLEAEEEAKRVMDAELARVKLQLEEAKKPKLPNKVTLSNPIPIVGSLGGAADNYDDIAYPLESTFPVTLYGHSSTKVFVSINGVFSLDRGDASYNYGPLPDRSKGLPDYVLLPFWCDLYIYKGTPQGIYYEAAGEAPSRTLCVEWYVSRYQDKDQYYHFNLLLEEARPNVVTYKFYEALDKGASCTIGAQGPNGAQMFSFNEAKALPGVQVEIDTGAGSLTRSTFPI</sequence>
<keyword evidence="1" id="KW-0175">Coiled coil</keyword>